<gene>
    <name evidence="3" type="ORF">RDB_LOCUS33854</name>
</gene>
<accession>A0A8H2ZZN4</accession>
<keyword evidence="2" id="KW-0812">Transmembrane</keyword>
<keyword evidence="2" id="KW-1133">Transmembrane helix</keyword>
<dbReference type="AlphaFoldDB" id="A0A8H2ZZN4"/>
<keyword evidence="2" id="KW-0472">Membrane</keyword>
<dbReference type="Proteomes" id="UP000663846">
    <property type="component" value="Unassembled WGS sequence"/>
</dbReference>
<feature type="region of interest" description="Disordered" evidence="1">
    <location>
        <begin position="1"/>
        <end position="24"/>
    </location>
</feature>
<evidence type="ECO:0000256" key="1">
    <source>
        <dbReference type="SAM" id="MobiDB-lite"/>
    </source>
</evidence>
<evidence type="ECO:0000313" key="3">
    <source>
        <dbReference type="EMBL" id="CAE6380769.1"/>
    </source>
</evidence>
<protein>
    <recommendedName>
        <fullName evidence="5">Transmembrane protein</fullName>
    </recommendedName>
</protein>
<feature type="transmembrane region" description="Helical" evidence="2">
    <location>
        <begin position="226"/>
        <end position="247"/>
    </location>
</feature>
<comment type="caution">
    <text evidence="3">The sequence shown here is derived from an EMBL/GenBank/DDBJ whole genome shotgun (WGS) entry which is preliminary data.</text>
</comment>
<reference evidence="3" key="1">
    <citation type="submission" date="2021-01" db="EMBL/GenBank/DDBJ databases">
        <authorList>
            <person name="Kaushik A."/>
        </authorList>
    </citation>
    <scope>NUCLEOTIDE SEQUENCE</scope>
    <source>
        <strain evidence="3">AG1-1C</strain>
    </source>
</reference>
<feature type="transmembrane region" description="Helical" evidence="2">
    <location>
        <begin position="199"/>
        <end position="220"/>
    </location>
</feature>
<evidence type="ECO:0000256" key="2">
    <source>
        <dbReference type="SAM" id="Phobius"/>
    </source>
</evidence>
<dbReference type="EMBL" id="CAJMWS010000211">
    <property type="protein sequence ID" value="CAE6380769.1"/>
    <property type="molecule type" value="Genomic_DNA"/>
</dbReference>
<evidence type="ECO:0000313" key="4">
    <source>
        <dbReference type="Proteomes" id="UP000663846"/>
    </source>
</evidence>
<sequence length="263" mass="29011">MASQLYSPYKPSDRRGSDSSSSSTFVDWQSEYFGLTSSSKAKDGSNLPIVKITVEGYRTLGIVSTFIAGVESQCLGLVSGAEGHPGVIEVATALLLIGLLLSSFGASLALLSARWFDLLKGDEIEFLEHKWSRTRRQRKSSCKDTLIEDGDKMQAMASDTNVHEKHWKDYLVAKAVGSTLLIVFWQAPFPSQLFKHSLMGFDGSGFITFVVAMVMYTWVVHSLATAIANTLVAVVGSCLLVIMHLDFEFKGTLQYMSFERIRI</sequence>
<evidence type="ECO:0008006" key="5">
    <source>
        <dbReference type="Google" id="ProtNLM"/>
    </source>
</evidence>
<name>A0A8H2ZZN4_9AGAM</name>
<proteinExistence type="predicted"/>
<feature type="transmembrane region" description="Helical" evidence="2">
    <location>
        <begin position="170"/>
        <end position="187"/>
    </location>
</feature>
<feature type="transmembrane region" description="Helical" evidence="2">
    <location>
        <begin position="93"/>
        <end position="116"/>
    </location>
</feature>
<organism evidence="3 4">
    <name type="scientific">Rhizoctonia solani</name>
    <dbReference type="NCBI Taxonomy" id="456999"/>
    <lineage>
        <taxon>Eukaryota</taxon>
        <taxon>Fungi</taxon>
        <taxon>Dikarya</taxon>
        <taxon>Basidiomycota</taxon>
        <taxon>Agaricomycotina</taxon>
        <taxon>Agaricomycetes</taxon>
        <taxon>Cantharellales</taxon>
        <taxon>Ceratobasidiaceae</taxon>
        <taxon>Rhizoctonia</taxon>
    </lineage>
</organism>